<dbReference type="Proteomes" id="UP001381693">
    <property type="component" value="Unassembled WGS sequence"/>
</dbReference>
<evidence type="ECO:0000313" key="2">
    <source>
        <dbReference type="EMBL" id="KAK7037202.1"/>
    </source>
</evidence>
<name>A0AAN8WIZ3_HALRR</name>
<accession>A0AAN8WIZ3</accession>
<gene>
    <name evidence="2" type="ORF">SK128_005056</name>
</gene>
<dbReference type="EMBL" id="JAXCGZ010022131">
    <property type="protein sequence ID" value="KAK7037202.1"/>
    <property type="molecule type" value="Genomic_DNA"/>
</dbReference>
<feature type="non-terminal residue" evidence="2">
    <location>
        <position position="1"/>
    </location>
</feature>
<reference evidence="2 3" key="1">
    <citation type="submission" date="2023-11" db="EMBL/GenBank/DDBJ databases">
        <title>Halocaridina rubra genome assembly.</title>
        <authorList>
            <person name="Smith C."/>
        </authorList>
    </citation>
    <scope>NUCLEOTIDE SEQUENCE [LARGE SCALE GENOMIC DNA]</scope>
    <source>
        <strain evidence="2">EP-1</strain>
        <tissue evidence="2">Whole</tissue>
    </source>
</reference>
<keyword evidence="3" id="KW-1185">Reference proteome</keyword>
<dbReference type="AlphaFoldDB" id="A0AAN8WIZ3"/>
<evidence type="ECO:0000313" key="3">
    <source>
        <dbReference type="Proteomes" id="UP001381693"/>
    </source>
</evidence>
<feature type="compositionally biased region" description="Polar residues" evidence="1">
    <location>
        <begin position="14"/>
        <end position="31"/>
    </location>
</feature>
<comment type="caution">
    <text evidence="2">The sequence shown here is derived from an EMBL/GenBank/DDBJ whole genome shotgun (WGS) entry which is preliminary data.</text>
</comment>
<feature type="non-terminal residue" evidence="2">
    <location>
        <position position="121"/>
    </location>
</feature>
<proteinExistence type="predicted"/>
<feature type="region of interest" description="Disordered" evidence="1">
    <location>
        <begin position="1"/>
        <end position="74"/>
    </location>
</feature>
<protein>
    <submittedName>
        <fullName evidence="2">Uncharacterized protein</fullName>
    </submittedName>
</protein>
<sequence>NINNKPEKWPAQKGQPSSPTVTVAKDTNNKQILPHLRTKIGKSSRPQMRIPPSINKSYPTCGPKREGPLTFKGEHKKKRTAFESNSNCSKGQLSSSTVTAAKNNLRVQQQKVRLRGRGIIV</sequence>
<evidence type="ECO:0000256" key="1">
    <source>
        <dbReference type="SAM" id="MobiDB-lite"/>
    </source>
</evidence>
<feature type="compositionally biased region" description="Basic and acidic residues" evidence="1">
    <location>
        <begin position="1"/>
        <end position="10"/>
    </location>
</feature>
<organism evidence="2 3">
    <name type="scientific">Halocaridina rubra</name>
    <name type="common">Hawaiian red shrimp</name>
    <dbReference type="NCBI Taxonomy" id="373956"/>
    <lineage>
        <taxon>Eukaryota</taxon>
        <taxon>Metazoa</taxon>
        <taxon>Ecdysozoa</taxon>
        <taxon>Arthropoda</taxon>
        <taxon>Crustacea</taxon>
        <taxon>Multicrustacea</taxon>
        <taxon>Malacostraca</taxon>
        <taxon>Eumalacostraca</taxon>
        <taxon>Eucarida</taxon>
        <taxon>Decapoda</taxon>
        <taxon>Pleocyemata</taxon>
        <taxon>Caridea</taxon>
        <taxon>Atyoidea</taxon>
        <taxon>Atyidae</taxon>
        <taxon>Halocaridina</taxon>
    </lineage>
</organism>